<keyword evidence="3" id="KW-1185">Reference proteome</keyword>
<feature type="region of interest" description="Disordered" evidence="1">
    <location>
        <begin position="783"/>
        <end position="843"/>
    </location>
</feature>
<gene>
    <name evidence="2" type="ORF">SCF082_LOCUS52315</name>
</gene>
<dbReference type="Proteomes" id="UP001642464">
    <property type="component" value="Unassembled WGS sequence"/>
</dbReference>
<evidence type="ECO:0000313" key="2">
    <source>
        <dbReference type="EMBL" id="CAK9112833.1"/>
    </source>
</evidence>
<feature type="compositionally biased region" description="Basic and acidic residues" evidence="1">
    <location>
        <begin position="811"/>
        <end position="833"/>
    </location>
</feature>
<feature type="compositionally biased region" description="Polar residues" evidence="1">
    <location>
        <begin position="464"/>
        <end position="490"/>
    </location>
</feature>
<evidence type="ECO:0000256" key="1">
    <source>
        <dbReference type="SAM" id="MobiDB-lite"/>
    </source>
</evidence>
<feature type="compositionally biased region" description="Basic and acidic residues" evidence="1">
    <location>
        <begin position="783"/>
        <end position="794"/>
    </location>
</feature>
<feature type="compositionally biased region" description="Basic residues" evidence="1">
    <location>
        <begin position="834"/>
        <end position="843"/>
    </location>
</feature>
<reference evidence="2 3" key="1">
    <citation type="submission" date="2024-02" db="EMBL/GenBank/DDBJ databases">
        <authorList>
            <person name="Chen Y."/>
            <person name="Shah S."/>
            <person name="Dougan E. K."/>
            <person name="Thang M."/>
            <person name="Chan C."/>
        </authorList>
    </citation>
    <scope>NUCLEOTIDE SEQUENCE [LARGE SCALE GENOMIC DNA]</scope>
</reference>
<proteinExistence type="predicted"/>
<feature type="region of interest" description="Disordered" evidence="1">
    <location>
        <begin position="659"/>
        <end position="739"/>
    </location>
</feature>
<organism evidence="2 3">
    <name type="scientific">Durusdinium trenchii</name>
    <dbReference type="NCBI Taxonomy" id="1381693"/>
    <lineage>
        <taxon>Eukaryota</taxon>
        <taxon>Sar</taxon>
        <taxon>Alveolata</taxon>
        <taxon>Dinophyceae</taxon>
        <taxon>Suessiales</taxon>
        <taxon>Symbiodiniaceae</taxon>
        <taxon>Durusdinium</taxon>
    </lineage>
</organism>
<feature type="region of interest" description="Disordered" evidence="1">
    <location>
        <begin position="459"/>
        <end position="541"/>
    </location>
</feature>
<dbReference type="EMBL" id="CAXAMM010044029">
    <property type="protein sequence ID" value="CAK9112833.1"/>
    <property type="molecule type" value="Genomic_DNA"/>
</dbReference>
<accession>A0ABP0SKP2</accession>
<feature type="compositionally biased region" description="Basic and acidic residues" evidence="1">
    <location>
        <begin position="509"/>
        <end position="525"/>
    </location>
</feature>
<feature type="compositionally biased region" description="Basic and acidic residues" evidence="1">
    <location>
        <begin position="711"/>
        <end position="738"/>
    </location>
</feature>
<name>A0ABP0SKP2_9DINO</name>
<protein>
    <submittedName>
        <fullName evidence="2">Copia protein</fullName>
    </submittedName>
</protein>
<evidence type="ECO:0000313" key="3">
    <source>
        <dbReference type="Proteomes" id="UP001642464"/>
    </source>
</evidence>
<comment type="caution">
    <text evidence="2">The sequence shown here is derived from an EMBL/GenBank/DDBJ whole genome shotgun (WGS) entry which is preliminary data.</text>
</comment>
<sequence length="843" mass="94355">MDRLAATAAVEKLRGFPCDTIRDEKKCLESYMKYRSGEYYQCGVRKAGFLGCPCTAVFRAATFEPKEALVTELPEDAEQYEPELEEDTELIPAEEASPQSIEEDQMASQAIVHDLTQDTSGMIAKWRRMVLRQRVNEIYAGEWEATVNEAQNDVFLTSVVIGLDDDTSPNEDASQNVKNPSNAKLTPNVNKFKNDSGKFVKPKTFMSEIYTTTQRVTKAAQQRGHVTGSPLSLETGWNFLRSHDREVARKLLSKEIPYFLVIAFPCSFWSILLNLNPPKDHERRLKEAMQLLRFAIQLARDQHARGLHFVLENPQSSRAWSLDEMQKALSALQARLVDFHQCRFGLRGRNGQLVRKATRLATSSDYIVQTLDGMKCLGNHDHEHVIGGAHISRPSGHYPWELAKTLVKGMERQFEADFKRPHPGNLPGSPHSTLAVEEGEAEHYPEMVAGMSRALTPGAEGAFGSSTRRSSSVMRPSFDLSQSPFPQTLQKALLQAQERATEVPVPEAGNKRSAELDAEQLREEVQEADEIPPPATSVTAPQSSEVLNVTALPYEVMELQAKAELHPLRQLQALAAMDRRDPLGSKVLDHGTWRGDWFTFACLEGAHALTWRSLEEGIDMRDLKNLRASLGTCASKLISCFSTHPIAERTKAIQQEAKLPGTAGPNSSGASKEQLREALAARKAKLRSQEKEAAAVDRTATPTKKRRKRQAGIERPESRPHEMRTPSRLEPSRSRDTPIHVVSEVPQPLQPMASIEQDARRHSHGVADSVVTILRDGVEVFELDRPKPQAKDVPAKVNAGRSHLDVKRRRPREDARPQNLQERRRYEGHESPRRSGRSRGARA</sequence>